<reference evidence="3 4" key="1">
    <citation type="submission" date="2018-11" db="EMBL/GenBank/DDBJ databases">
        <authorList>
            <consortium name="Pathogen Informatics"/>
        </authorList>
    </citation>
    <scope>NUCLEOTIDE SEQUENCE [LARGE SCALE GENOMIC DNA]</scope>
    <source>
        <strain evidence="3 4">Zambia</strain>
    </source>
</reference>
<dbReference type="GO" id="GO:0016010">
    <property type="term" value="C:dystrophin-associated glycoprotein complex"/>
    <property type="evidence" value="ECO:0007669"/>
    <property type="project" value="TreeGrafter"/>
</dbReference>
<sequence length="284" mass="31939">MLFVGLYHGMILTRQPLKFKYQTELKQLDWLVELRCTGSDLPNRGGDHMDDINGNIVSDILSAGDHTTATAHSQLVHTTWKPVFAALSDRDLLLYDTAPTSKEEWANPVQAHPLIATRVVHVDLRKSILNDSHAQNEIGEYITDDRSKHGVESHTFAVSTQEDLMTWSNAIIEGAHMAVAGAQEVVITCRWQNYDCRLTLHYDTGLKLISSQSYPHGNMTSGHVIWEYPYERLRSTADDGKTILWIDFGPDGEYELDLLGCPKPVVFILHNILSAKVTRRGLFG</sequence>
<dbReference type="GO" id="GO:0005737">
    <property type="term" value="C:cytoplasm"/>
    <property type="evidence" value="ECO:0007669"/>
    <property type="project" value="UniProtKB-SubCell"/>
</dbReference>
<comment type="subcellular location">
    <subcellularLocation>
        <location evidence="1">Cytoplasm</location>
    </subcellularLocation>
</comment>
<evidence type="ECO:0000256" key="1">
    <source>
        <dbReference type="ARBA" id="ARBA00004496"/>
    </source>
</evidence>
<keyword evidence="4" id="KW-1185">Reference proteome</keyword>
<dbReference type="AlphaFoldDB" id="A0A183MTH3"/>
<gene>
    <name evidence="3" type="ORF">SMRZ_LOCUS19348</name>
</gene>
<dbReference type="GO" id="GO:0005198">
    <property type="term" value="F:structural molecule activity"/>
    <property type="evidence" value="ECO:0007669"/>
    <property type="project" value="InterPro"/>
</dbReference>
<dbReference type="Proteomes" id="UP000277204">
    <property type="component" value="Unassembled WGS sequence"/>
</dbReference>
<proteinExistence type="predicted"/>
<dbReference type="Pfam" id="PF00169">
    <property type="entry name" value="PH"/>
    <property type="match status" value="1"/>
</dbReference>
<dbReference type="PANTHER" id="PTHR10554:SF12">
    <property type="entry name" value="IP02644P"/>
    <property type="match status" value="1"/>
</dbReference>
<keyword evidence="2" id="KW-0963">Cytoplasm</keyword>
<dbReference type="STRING" id="48269.A0A183MTH3"/>
<dbReference type="InterPro" id="IPR001849">
    <property type="entry name" value="PH_domain"/>
</dbReference>
<evidence type="ECO:0000313" key="3">
    <source>
        <dbReference type="EMBL" id="VDP31326.1"/>
    </source>
</evidence>
<dbReference type="Pfam" id="PF23012">
    <property type="entry name" value="Syntrophin_4th"/>
    <property type="match status" value="1"/>
</dbReference>
<evidence type="ECO:0000313" key="4">
    <source>
        <dbReference type="Proteomes" id="UP000277204"/>
    </source>
</evidence>
<dbReference type="InterPro" id="IPR055108">
    <property type="entry name" value="Syntrophin_4th"/>
</dbReference>
<dbReference type="PROSITE" id="PS50003">
    <property type="entry name" value="PH_DOMAIN"/>
    <property type="match status" value="1"/>
</dbReference>
<dbReference type="InterPro" id="IPR015482">
    <property type="entry name" value="Syntrophin"/>
</dbReference>
<name>A0A183MTH3_9TREM</name>
<dbReference type="EMBL" id="UZAI01017940">
    <property type="protein sequence ID" value="VDP31326.1"/>
    <property type="molecule type" value="Genomic_DNA"/>
</dbReference>
<accession>A0A183MTH3</accession>
<protein>
    <submittedName>
        <fullName evidence="3">Uncharacterized protein</fullName>
    </submittedName>
</protein>
<organism evidence="3 4">
    <name type="scientific">Schistosoma margrebowiei</name>
    <dbReference type="NCBI Taxonomy" id="48269"/>
    <lineage>
        <taxon>Eukaryota</taxon>
        <taxon>Metazoa</taxon>
        <taxon>Spiralia</taxon>
        <taxon>Lophotrochozoa</taxon>
        <taxon>Platyhelminthes</taxon>
        <taxon>Trematoda</taxon>
        <taxon>Digenea</taxon>
        <taxon>Strigeidida</taxon>
        <taxon>Schistosomatoidea</taxon>
        <taxon>Schistosomatidae</taxon>
        <taxon>Schistosoma</taxon>
    </lineage>
</organism>
<evidence type="ECO:0000256" key="2">
    <source>
        <dbReference type="ARBA" id="ARBA00022490"/>
    </source>
</evidence>
<dbReference type="PANTHER" id="PTHR10554">
    <property type="entry name" value="SYNTROPHIN"/>
    <property type="match status" value="1"/>
</dbReference>